<evidence type="ECO:0000259" key="1">
    <source>
        <dbReference type="SMART" id="SM00933"/>
    </source>
</evidence>
<dbReference type="Pfam" id="PF09376">
    <property type="entry name" value="NurA"/>
    <property type="match status" value="1"/>
</dbReference>
<evidence type="ECO:0000313" key="3">
    <source>
        <dbReference type="Proteomes" id="UP001596406"/>
    </source>
</evidence>
<accession>A0ABD5U2W7</accession>
<evidence type="ECO:0000313" key="2">
    <source>
        <dbReference type="EMBL" id="MFC6834915.1"/>
    </source>
</evidence>
<reference evidence="2 3" key="1">
    <citation type="journal article" date="2019" name="Int. J. Syst. Evol. Microbiol.">
        <title>The Global Catalogue of Microorganisms (GCM) 10K type strain sequencing project: providing services to taxonomists for standard genome sequencing and annotation.</title>
        <authorList>
            <consortium name="The Broad Institute Genomics Platform"/>
            <consortium name="The Broad Institute Genome Sequencing Center for Infectious Disease"/>
            <person name="Wu L."/>
            <person name="Ma J."/>
        </authorList>
    </citation>
    <scope>NUCLEOTIDE SEQUENCE [LARGE SCALE GENOMIC DNA]</scope>
    <source>
        <strain evidence="2 3">PSRA2</strain>
    </source>
</reference>
<sequence length="424" mass="47147">MTLDPVHFDGITRLAARLGQDVDTSDHRAFAETVWEEWLDPLSDDGDVIVEPLGERRRRMVDVTEAALQDDPFSTRHGLDSGTINPTTFKNGLVLDVAQAAMSAVPSDLDLHRGRTVVMTVHSNDATTTLGDEWTMADEGYTRQRVLHAPRVSRYEAAVVHELALYLAESSHALDNAGIVEDLLVMDGPIYPKGLLNWADREPELATLLVEDERPRDVIGNYLRLVETFVERDVPLVGFVKTPISRSITRTVREGAGNAPWVNDAAFFSKVLERREEVDGEWERLTDALTFTNWFVSRGGADRELSTLGDAFGLERRLDPADYEVTFCVVYDPRTDVVYRVEAPAVFTRDAEHRERLLLQVLKGVAVERGPPKAVGKADSLAGIGRAETTALRAALERAFETELDTGYDEERWGPFGRGSANAD</sequence>
<dbReference type="RefSeq" id="WP_304446626.1">
    <property type="nucleotide sequence ID" value="NZ_JARRAH010000001.1"/>
</dbReference>
<gene>
    <name evidence="2" type="ORF">ACFQHK_00165</name>
</gene>
<name>A0ABD5U2W7_9EURY</name>
<dbReference type="Proteomes" id="UP001596406">
    <property type="component" value="Unassembled WGS sequence"/>
</dbReference>
<dbReference type="EMBL" id="JBHSXM010000001">
    <property type="protein sequence ID" value="MFC6834915.1"/>
    <property type="molecule type" value="Genomic_DNA"/>
</dbReference>
<dbReference type="SMART" id="SM00933">
    <property type="entry name" value="NurA"/>
    <property type="match status" value="1"/>
</dbReference>
<organism evidence="2 3">
    <name type="scientific">Halomarina ordinaria</name>
    <dbReference type="NCBI Taxonomy" id="3033939"/>
    <lineage>
        <taxon>Archaea</taxon>
        <taxon>Methanobacteriati</taxon>
        <taxon>Methanobacteriota</taxon>
        <taxon>Stenosarchaea group</taxon>
        <taxon>Halobacteria</taxon>
        <taxon>Halobacteriales</taxon>
        <taxon>Natronomonadaceae</taxon>
        <taxon>Halomarina</taxon>
    </lineage>
</organism>
<dbReference type="AlphaFoldDB" id="A0ABD5U2W7"/>
<feature type="domain" description="NurA" evidence="1">
    <location>
        <begin position="74"/>
        <end position="384"/>
    </location>
</feature>
<protein>
    <submittedName>
        <fullName evidence="2">DNA double-strand break repair nuclease NurA</fullName>
    </submittedName>
</protein>
<dbReference type="InterPro" id="IPR018977">
    <property type="entry name" value="NurA_domain"/>
</dbReference>
<keyword evidence="3" id="KW-1185">Reference proteome</keyword>
<proteinExistence type="predicted"/>
<comment type="caution">
    <text evidence="2">The sequence shown here is derived from an EMBL/GenBank/DDBJ whole genome shotgun (WGS) entry which is preliminary data.</text>
</comment>